<comment type="subcellular location">
    <subcellularLocation>
        <location evidence="1">Endoplasmic reticulum membrane</location>
        <topology evidence="1">Multi-pass membrane protein</topology>
    </subcellularLocation>
</comment>
<keyword evidence="11" id="KW-0560">Oxidoreductase</keyword>
<dbReference type="PROSITE" id="PS50244">
    <property type="entry name" value="S5A_REDUCTASE"/>
    <property type="match status" value="1"/>
</dbReference>
<evidence type="ECO:0000256" key="6">
    <source>
        <dbReference type="ARBA" id="ARBA00022692"/>
    </source>
</evidence>
<keyword evidence="9" id="KW-0521">NADP</keyword>
<dbReference type="OMA" id="ATMPIFN"/>
<dbReference type="InterPro" id="IPR039357">
    <property type="entry name" value="SRD5A/TECR"/>
</dbReference>
<keyword evidence="14" id="KW-0275">Fatty acid biosynthesis</keyword>
<comment type="catalytic activity">
    <reaction evidence="15">
        <text>a very-long-chain 2,3-saturated fatty acyl-CoA + NADP(+) = a very-long-chain (2E)-enoyl-CoA + NADPH + H(+)</text>
        <dbReference type="Rhea" id="RHEA:14473"/>
        <dbReference type="ChEBI" id="CHEBI:15378"/>
        <dbReference type="ChEBI" id="CHEBI:57783"/>
        <dbReference type="ChEBI" id="CHEBI:58349"/>
        <dbReference type="ChEBI" id="CHEBI:83724"/>
        <dbReference type="ChEBI" id="CHEBI:83728"/>
        <dbReference type="EC" id="1.3.1.93"/>
    </reaction>
</comment>
<reference evidence="19 20" key="1">
    <citation type="journal article" date="2014" name="Genome Announc.">
        <title>Draft genome sequence of the pathogenic fungus Scedosporium apiospermum.</title>
        <authorList>
            <person name="Vandeputte P."/>
            <person name="Ghamrawi S."/>
            <person name="Rechenmann M."/>
            <person name="Iltis A."/>
            <person name="Giraud S."/>
            <person name="Fleury M."/>
            <person name="Thornton C."/>
            <person name="Delhaes L."/>
            <person name="Meyer W."/>
            <person name="Papon N."/>
            <person name="Bouchara J.P."/>
        </authorList>
    </citation>
    <scope>NUCLEOTIDE SEQUENCE [LARGE SCALE GENOMIC DNA]</scope>
    <source>
        <strain evidence="19 20">IHEM 14462</strain>
    </source>
</reference>
<gene>
    <name evidence="19" type="ORF">SAPIO_CDS0152</name>
</gene>
<comment type="caution">
    <text evidence="19">The sequence shown here is derived from an EMBL/GenBank/DDBJ whole genome shotgun (WGS) entry which is preliminary data.</text>
</comment>
<evidence type="ECO:0000256" key="16">
    <source>
        <dbReference type="ARBA" id="ARBA00058640"/>
    </source>
</evidence>
<evidence type="ECO:0000256" key="1">
    <source>
        <dbReference type="ARBA" id="ARBA00004477"/>
    </source>
</evidence>
<evidence type="ECO:0000256" key="11">
    <source>
        <dbReference type="ARBA" id="ARBA00023002"/>
    </source>
</evidence>
<dbReference type="OrthoDB" id="540503at2759"/>
<dbReference type="Proteomes" id="UP000028545">
    <property type="component" value="Unassembled WGS sequence"/>
</dbReference>
<dbReference type="Gene3D" id="1.20.120.1630">
    <property type="match status" value="1"/>
</dbReference>
<evidence type="ECO:0000256" key="7">
    <source>
        <dbReference type="ARBA" id="ARBA00022824"/>
    </source>
</evidence>
<evidence type="ECO:0000256" key="3">
    <source>
        <dbReference type="ARBA" id="ARBA00007742"/>
    </source>
</evidence>
<keyword evidence="12" id="KW-0443">Lipid metabolism</keyword>
<dbReference type="PANTHER" id="PTHR10556:SF28">
    <property type="entry name" value="VERY-LONG-CHAIN ENOYL-COA REDUCTASE"/>
    <property type="match status" value="1"/>
</dbReference>
<dbReference type="VEuPathDB" id="FungiDB:SAPIO_CDS0152"/>
<dbReference type="EMBL" id="JOWA01000011">
    <property type="protein sequence ID" value="KEZ46840.1"/>
    <property type="molecule type" value="Genomic_DNA"/>
</dbReference>
<dbReference type="InterPro" id="IPR001104">
    <property type="entry name" value="3-oxo-5_a-steroid_4-DH_C"/>
</dbReference>
<keyword evidence="20" id="KW-1185">Reference proteome</keyword>
<accession>A0A084GHM8</accession>
<dbReference type="EC" id="1.3.1.93" evidence="4"/>
<evidence type="ECO:0000256" key="2">
    <source>
        <dbReference type="ARBA" id="ARBA00005194"/>
    </source>
</evidence>
<evidence type="ECO:0000256" key="10">
    <source>
        <dbReference type="ARBA" id="ARBA00022989"/>
    </source>
</evidence>
<feature type="transmembrane region" description="Helical" evidence="17">
    <location>
        <begin position="265"/>
        <end position="283"/>
    </location>
</feature>
<keyword evidence="7" id="KW-0256">Endoplasmic reticulum</keyword>
<dbReference type="KEGG" id="sapo:SAPIO_CDS0152"/>
<feature type="transmembrane region" description="Helical" evidence="17">
    <location>
        <begin position="166"/>
        <end position="186"/>
    </location>
</feature>
<dbReference type="GO" id="GO:0042761">
    <property type="term" value="P:very long-chain fatty acid biosynthetic process"/>
    <property type="evidence" value="ECO:0007669"/>
    <property type="project" value="TreeGrafter"/>
</dbReference>
<evidence type="ECO:0000256" key="13">
    <source>
        <dbReference type="ARBA" id="ARBA00023136"/>
    </source>
</evidence>
<evidence type="ECO:0000256" key="4">
    <source>
        <dbReference type="ARBA" id="ARBA00012530"/>
    </source>
</evidence>
<keyword evidence="5" id="KW-0444">Lipid biosynthesis</keyword>
<evidence type="ECO:0000256" key="15">
    <source>
        <dbReference type="ARBA" id="ARBA00051495"/>
    </source>
</evidence>
<dbReference type="AlphaFoldDB" id="A0A084GHM8"/>
<keyword evidence="13 17" id="KW-0472">Membrane</keyword>
<comment type="similarity">
    <text evidence="3">Belongs to the steroid 5-alpha reductase family.</text>
</comment>
<evidence type="ECO:0000256" key="5">
    <source>
        <dbReference type="ARBA" id="ARBA00022516"/>
    </source>
</evidence>
<sequence>MAAALTLKLTNRSPKQPIRKLPATIEVPADATVEDVKKIVARQAGISDFNRIGIFNPTTIKTIKDRRAKIGDDADVVKAKELLVKDLGPQIAWKTVFLLEYLGPILFHVAVVLARPYLYKGITPATPLSDTQWLTFTMFIAHFVKREFETLFVHKFSASTMPARNIFKNCAFYWIFSGLLCAYAVYSPTSLAATANEPIVDLVGTIIFVLAELANASVHLHLSSLRSRGGTERKIPTGLGFSLVTCPNYLFEVIAWVGVIIASRSWAVALFITIGAAQMVVWAKGKERAYRKEFGDKYKKKRYVMLPGLV</sequence>
<evidence type="ECO:0000256" key="14">
    <source>
        <dbReference type="ARBA" id="ARBA00023160"/>
    </source>
</evidence>
<dbReference type="HOGENOM" id="CLU_059260_0_1_1"/>
<feature type="transmembrane region" description="Helical" evidence="17">
    <location>
        <begin position="91"/>
        <end position="114"/>
    </location>
</feature>
<comment type="function">
    <text evidence="16">Catalyzes the last of the four reactions of the long-chain fatty acids elongation cycle. This endoplasmic reticulum-bound enzymatic process, allows the addition of 2 carbons to the chain of long- and very long-chain fatty acids/VLCFAs per cycle. This enzyme reduces the trans-2,3-enoyl-CoA fatty acid intermediate to an acyl-CoA that can be further elongated by entering a new cycle of elongation. Thereby, it participates in the production of VLCFAs of different chain lengths that are involved in multiple biological processes as precursors of membrane lipids and lipid mediators.</text>
</comment>
<comment type="pathway">
    <text evidence="2">Lipid metabolism; fatty acid biosynthesis.</text>
</comment>
<name>A0A084GHM8_PSEDA</name>
<keyword evidence="10 17" id="KW-1133">Transmembrane helix</keyword>
<organism evidence="19 20">
    <name type="scientific">Pseudallescheria apiosperma</name>
    <name type="common">Scedosporium apiospermum</name>
    <dbReference type="NCBI Taxonomy" id="563466"/>
    <lineage>
        <taxon>Eukaryota</taxon>
        <taxon>Fungi</taxon>
        <taxon>Dikarya</taxon>
        <taxon>Ascomycota</taxon>
        <taxon>Pezizomycotina</taxon>
        <taxon>Sordariomycetes</taxon>
        <taxon>Hypocreomycetidae</taxon>
        <taxon>Microascales</taxon>
        <taxon>Microascaceae</taxon>
        <taxon>Scedosporium</taxon>
    </lineage>
</organism>
<dbReference type="GO" id="GO:0102758">
    <property type="term" value="F:very-long-chain enoyl-CoA reductase activity"/>
    <property type="evidence" value="ECO:0007669"/>
    <property type="project" value="UniProtKB-EC"/>
</dbReference>
<protein>
    <recommendedName>
        <fullName evidence="4">very-long-chain enoyl-CoA reductase</fullName>
        <ecNumber evidence="4">1.3.1.93</ecNumber>
    </recommendedName>
</protein>
<feature type="domain" description="3-oxo-5-alpha-steroid 4-dehydrogenase C-terminal" evidence="18">
    <location>
        <begin position="160"/>
        <end position="308"/>
    </location>
</feature>
<dbReference type="GeneID" id="27718304"/>
<evidence type="ECO:0000256" key="17">
    <source>
        <dbReference type="SAM" id="Phobius"/>
    </source>
</evidence>
<dbReference type="GO" id="GO:0005789">
    <property type="term" value="C:endoplasmic reticulum membrane"/>
    <property type="evidence" value="ECO:0007669"/>
    <property type="project" value="UniProtKB-SubCell"/>
</dbReference>
<keyword evidence="6 17" id="KW-0812">Transmembrane</keyword>
<evidence type="ECO:0000313" key="19">
    <source>
        <dbReference type="EMBL" id="KEZ46840.1"/>
    </source>
</evidence>
<keyword evidence="8" id="KW-0276">Fatty acid metabolism</keyword>
<evidence type="ECO:0000256" key="8">
    <source>
        <dbReference type="ARBA" id="ARBA00022832"/>
    </source>
</evidence>
<dbReference type="PANTHER" id="PTHR10556">
    <property type="entry name" value="3-OXO-5-ALPHA-STEROID 4-DEHYDROGENASE"/>
    <property type="match status" value="1"/>
</dbReference>
<proteinExistence type="inferred from homology"/>
<feature type="transmembrane region" description="Helical" evidence="17">
    <location>
        <begin position="198"/>
        <end position="218"/>
    </location>
</feature>
<dbReference type="RefSeq" id="XP_016646639.1">
    <property type="nucleotide sequence ID" value="XM_016783006.1"/>
</dbReference>
<evidence type="ECO:0000259" key="18">
    <source>
        <dbReference type="Pfam" id="PF02544"/>
    </source>
</evidence>
<evidence type="ECO:0000256" key="9">
    <source>
        <dbReference type="ARBA" id="ARBA00022857"/>
    </source>
</evidence>
<feature type="transmembrane region" description="Helical" evidence="17">
    <location>
        <begin position="239"/>
        <end position="259"/>
    </location>
</feature>
<dbReference type="FunFam" id="1.20.120.1630:FF:000010">
    <property type="entry name" value="Steroid alpha reductase family protein"/>
    <property type="match status" value="1"/>
</dbReference>
<evidence type="ECO:0000313" key="20">
    <source>
        <dbReference type="Proteomes" id="UP000028545"/>
    </source>
</evidence>
<dbReference type="Pfam" id="PF02544">
    <property type="entry name" value="Steroid_dh"/>
    <property type="match status" value="1"/>
</dbReference>
<evidence type="ECO:0000256" key="12">
    <source>
        <dbReference type="ARBA" id="ARBA00023098"/>
    </source>
</evidence>